<feature type="domain" description="ABC transmembrane type-1" evidence="12">
    <location>
        <begin position="60"/>
        <end position="347"/>
    </location>
</feature>
<dbReference type="PROSITE" id="PS00211">
    <property type="entry name" value="ABC_TRANSPORTER_1"/>
    <property type="match status" value="1"/>
</dbReference>
<keyword evidence="3" id="KW-1003">Cell membrane</keyword>
<evidence type="ECO:0000313" key="13">
    <source>
        <dbReference type="EMBL" id="RHL96135.1"/>
    </source>
</evidence>
<dbReference type="GO" id="GO:0005524">
    <property type="term" value="F:ATP binding"/>
    <property type="evidence" value="ECO:0007669"/>
    <property type="project" value="UniProtKB-KW"/>
</dbReference>
<dbReference type="Gene3D" id="3.40.50.300">
    <property type="entry name" value="P-loop containing nucleotide triphosphate hydrolases"/>
    <property type="match status" value="2"/>
</dbReference>
<accession>A0AAQ0LWQ0</accession>
<feature type="region of interest" description="Disordered" evidence="9">
    <location>
        <begin position="690"/>
        <end position="778"/>
    </location>
</feature>
<dbReference type="SMART" id="SM00382">
    <property type="entry name" value="AAA"/>
    <property type="match status" value="2"/>
</dbReference>
<feature type="transmembrane region" description="Helical" evidence="10">
    <location>
        <begin position="1075"/>
        <end position="1100"/>
    </location>
</feature>
<dbReference type="EMBL" id="QRPH01000003">
    <property type="protein sequence ID" value="RHL96135.1"/>
    <property type="molecule type" value="Genomic_DNA"/>
</dbReference>
<dbReference type="GO" id="GO:0016887">
    <property type="term" value="F:ATP hydrolysis activity"/>
    <property type="evidence" value="ECO:0007669"/>
    <property type="project" value="InterPro"/>
</dbReference>
<evidence type="ECO:0000313" key="14">
    <source>
        <dbReference type="Proteomes" id="UP000285613"/>
    </source>
</evidence>
<keyword evidence="8 10" id="KW-0472">Membrane</keyword>
<comment type="caution">
    <text evidence="13">The sequence shown here is derived from an EMBL/GenBank/DDBJ whole genome shotgun (WGS) entry which is preliminary data.</text>
</comment>
<dbReference type="Pfam" id="PF00664">
    <property type="entry name" value="ABC_membrane"/>
    <property type="match status" value="2"/>
</dbReference>
<keyword evidence="6 13" id="KW-0067">ATP-binding</keyword>
<dbReference type="SUPFAM" id="SSF90123">
    <property type="entry name" value="ABC transporter transmembrane region"/>
    <property type="match status" value="2"/>
</dbReference>
<feature type="transmembrane region" description="Helical" evidence="10">
    <location>
        <begin position="205"/>
        <end position="226"/>
    </location>
</feature>
<keyword evidence="4 10" id="KW-0812">Transmembrane</keyword>
<feature type="transmembrane region" description="Helical" evidence="10">
    <location>
        <begin position="1027"/>
        <end position="1055"/>
    </location>
</feature>
<evidence type="ECO:0000259" key="11">
    <source>
        <dbReference type="PROSITE" id="PS50893"/>
    </source>
</evidence>
<evidence type="ECO:0000256" key="6">
    <source>
        <dbReference type="ARBA" id="ARBA00022840"/>
    </source>
</evidence>
<keyword evidence="2" id="KW-0813">Transport</keyword>
<protein>
    <submittedName>
        <fullName evidence="13">ATP-binding cassette domain-containing protein</fullName>
    </submittedName>
</protein>
<feature type="transmembrane region" description="Helical" evidence="10">
    <location>
        <begin position="314"/>
        <end position="333"/>
    </location>
</feature>
<evidence type="ECO:0000256" key="8">
    <source>
        <dbReference type="ARBA" id="ARBA00023136"/>
    </source>
</evidence>
<dbReference type="SUPFAM" id="SSF52540">
    <property type="entry name" value="P-loop containing nucleoside triphosphate hydrolases"/>
    <property type="match status" value="2"/>
</dbReference>
<evidence type="ECO:0000256" key="9">
    <source>
        <dbReference type="SAM" id="MobiDB-lite"/>
    </source>
</evidence>
<dbReference type="InterPro" id="IPR011527">
    <property type="entry name" value="ABC1_TM_dom"/>
</dbReference>
<feature type="domain" description="ABC transmembrane type-1" evidence="12">
    <location>
        <begin position="801"/>
        <end position="1102"/>
    </location>
</feature>
<dbReference type="Pfam" id="PF00005">
    <property type="entry name" value="ABC_tran"/>
    <property type="match status" value="2"/>
</dbReference>
<evidence type="ECO:0000256" key="7">
    <source>
        <dbReference type="ARBA" id="ARBA00022989"/>
    </source>
</evidence>
<keyword evidence="7 10" id="KW-1133">Transmembrane helix</keyword>
<feature type="compositionally biased region" description="Polar residues" evidence="9">
    <location>
        <begin position="719"/>
        <end position="756"/>
    </location>
</feature>
<feature type="transmembrane region" description="Helical" evidence="10">
    <location>
        <begin position="800"/>
        <end position="828"/>
    </location>
</feature>
<dbReference type="InterPro" id="IPR017871">
    <property type="entry name" value="ABC_transporter-like_CS"/>
</dbReference>
<evidence type="ECO:0000256" key="1">
    <source>
        <dbReference type="ARBA" id="ARBA00004651"/>
    </source>
</evidence>
<feature type="region of interest" description="Disordered" evidence="9">
    <location>
        <begin position="1144"/>
        <end position="1180"/>
    </location>
</feature>
<dbReference type="InterPro" id="IPR036640">
    <property type="entry name" value="ABC1_TM_sf"/>
</dbReference>
<feature type="transmembrane region" description="Helical" evidence="10">
    <location>
        <begin position="912"/>
        <end position="936"/>
    </location>
</feature>
<dbReference type="CDD" id="cd03228">
    <property type="entry name" value="ABCC_MRP_Like"/>
    <property type="match status" value="1"/>
</dbReference>
<feature type="domain" description="ABC transporter" evidence="11">
    <location>
        <begin position="432"/>
        <end position="677"/>
    </location>
</feature>
<name>A0AAQ0LWQ0_BIFPS</name>
<evidence type="ECO:0000256" key="3">
    <source>
        <dbReference type="ARBA" id="ARBA00022475"/>
    </source>
</evidence>
<dbReference type="PROSITE" id="PS50929">
    <property type="entry name" value="ABC_TM1F"/>
    <property type="match status" value="2"/>
</dbReference>
<dbReference type="GO" id="GO:0140359">
    <property type="term" value="F:ABC-type transporter activity"/>
    <property type="evidence" value="ECO:0007669"/>
    <property type="project" value="InterPro"/>
</dbReference>
<comment type="subcellular location">
    <subcellularLocation>
        <location evidence="1">Cell membrane</location>
        <topology evidence="1">Multi-pass membrane protein</topology>
    </subcellularLocation>
</comment>
<evidence type="ECO:0000256" key="5">
    <source>
        <dbReference type="ARBA" id="ARBA00022741"/>
    </source>
</evidence>
<dbReference type="Gene3D" id="1.20.1560.10">
    <property type="entry name" value="ABC transporter type 1, transmembrane domain"/>
    <property type="match status" value="2"/>
</dbReference>
<dbReference type="FunFam" id="3.40.50.300:FF:000854">
    <property type="entry name" value="Multidrug ABC transporter ATP-binding protein"/>
    <property type="match status" value="1"/>
</dbReference>
<dbReference type="PANTHER" id="PTHR24221">
    <property type="entry name" value="ATP-BINDING CASSETTE SUB-FAMILY B"/>
    <property type="match status" value="1"/>
</dbReference>
<organism evidence="13 14">
    <name type="scientific">Bifidobacterium pseudocatenulatum</name>
    <dbReference type="NCBI Taxonomy" id="28026"/>
    <lineage>
        <taxon>Bacteria</taxon>
        <taxon>Bacillati</taxon>
        <taxon>Actinomycetota</taxon>
        <taxon>Actinomycetes</taxon>
        <taxon>Bifidobacteriales</taxon>
        <taxon>Bifidobacteriaceae</taxon>
        <taxon>Bifidobacterium</taxon>
    </lineage>
</organism>
<evidence type="ECO:0000259" key="12">
    <source>
        <dbReference type="PROSITE" id="PS50929"/>
    </source>
</evidence>
<dbReference type="InterPro" id="IPR027417">
    <property type="entry name" value="P-loop_NTPase"/>
</dbReference>
<feature type="transmembrane region" description="Helical" evidence="10">
    <location>
        <begin position="942"/>
        <end position="965"/>
    </location>
</feature>
<feature type="transmembrane region" description="Helical" evidence="10">
    <location>
        <begin position="182"/>
        <end position="199"/>
    </location>
</feature>
<dbReference type="PROSITE" id="PS50893">
    <property type="entry name" value="ABC_TRANSPORTER_2"/>
    <property type="match status" value="2"/>
</dbReference>
<evidence type="ECO:0000256" key="10">
    <source>
        <dbReference type="SAM" id="Phobius"/>
    </source>
</evidence>
<feature type="transmembrane region" description="Helical" evidence="10">
    <location>
        <begin position="288"/>
        <end position="308"/>
    </location>
</feature>
<sequence>MVMRARKLNRANVKERISMFDKRLFSLAPGVGRLVAAKVLCQWVGLLANVVFVVTVVVMLSPALAVVESAFDPMFSMGDSGLISRLFIGFGYGGFSAETYVGCVLAIVVCAVLRFLMMRAAAYFGAEAAERVKLALREQLFNKMLAIGPSYSQHISTADVVQSAGEGIEQIQSFFELFLPQLFYAILAPVTLFFIVAPINMPTAATLLVCAPLIVLIVGMVAMRAARVFKKYWGKYTDMGSVFLDNVQGLETLKTFDADAHAAKKMDEQAEQFRVMTMNVLQIQLRSLTAMDVVAYGGAAAGVGVSIWQYASGAALPLAGVLLIVLLSADFFIPLRQLGSFFHVAMNGMTSTKRIFALLDTPIPAHGMQEMPEFGASDNGVDVCFDDVSFRYVDVNTDAAAAVSVAADTAVTADMETGKTGQIGGKSGVVGAGKTGMSKDDDGSVVALHGVSFTARRGQVTAIVGPSGSGKSTAVELLSGNLSGYEGCMWLQSGNTGNNSTQRYQINDLSIESLTREIAIVAAQSHLFAGTLRDNLLMAKPNATENELWQALEAAHISDFVRAQSQELDLAIEQGASNLSGGQKQRIAIARALLRESAVYIFDEATSSVDVESETLILQTIRALADRGKTVIMVTHRMANAADADHVVVFERGRVTEQDAHAELMRANGTYAKLFRAQQTVENIGLRNNATHSTSASHALKASDSAQSVTQRAEMGLQVSDSAETDNQLTKNTAQLSDSPESVTQRAETTSRMSDSAETDAQGAKTGVRMSDSAESDAKTMPTSRLIARLLKEVGPQRKYMIVACVCGTLGHLAATFLPVFGIAAAFAAVGSPVWNLSVPAALAAMAVCALIRGGMRYAEQFMNHNVAFRLLALFRAKAFAALRRLAPAKLAGKGKGDLIALVTTDVELLEIFFAHTISPVVIAIVTTVVYALALLTLSPPLAATLIIAHLIIGVILPKLFASAVRGIGPELRKESSALDDEMLDDMRGIGEIIRFGQGDARLASIQRRTRSLWVKRVRLSVKNGDFAGFGAVLVMLFTAIAAFLAMTLCTAVSTAADMSEGLMWMGSVESNAPALVAAFVLLASSFGPTLALSALPANLTQTFASARRLFALMDEAPAVVEQGSERPEYQGMTMRDVTFGYGSGARISGERTPNGRSEHATGMSPARPAEAQSSGEQGAGIASQPVLDHVSLDVSRQGILGIQGPSGRGKSTMLKLLMRYWDPDSGTISLSDVPLPQVDAGWRRRVQTMMGQETYLFDGTIRENLAIACNDADFSDSGSNSVSNFCSNSSSNAGGDSADSSDSDLAHDIPDSVLREALAKASALELVDALPNGLDTQVGELGGRLSEGEKQRIGLARMFLRDADLVLFDEPTSRLDAYNESVILGSVNNLAEQGSAVVLVSHRDSTMRIADRILRM</sequence>
<dbReference type="Proteomes" id="UP000285613">
    <property type="component" value="Unassembled WGS sequence"/>
</dbReference>
<keyword evidence="5" id="KW-0547">Nucleotide-binding</keyword>
<dbReference type="InterPro" id="IPR003439">
    <property type="entry name" value="ABC_transporter-like_ATP-bd"/>
</dbReference>
<feature type="transmembrane region" description="Helical" evidence="10">
    <location>
        <begin position="834"/>
        <end position="852"/>
    </location>
</feature>
<dbReference type="InterPro" id="IPR039421">
    <property type="entry name" value="Type_1_exporter"/>
</dbReference>
<dbReference type="InterPro" id="IPR003593">
    <property type="entry name" value="AAA+_ATPase"/>
</dbReference>
<gene>
    <name evidence="13" type="ORF">DWZ91_04235</name>
</gene>
<proteinExistence type="predicted"/>
<feature type="transmembrane region" description="Helical" evidence="10">
    <location>
        <begin position="47"/>
        <end position="67"/>
    </location>
</feature>
<dbReference type="GO" id="GO:0005886">
    <property type="term" value="C:plasma membrane"/>
    <property type="evidence" value="ECO:0007669"/>
    <property type="project" value="UniProtKB-SubCell"/>
</dbReference>
<reference evidence="13 14" key="1">
    <citation type="submission" date="2018-08" db="EMBL/GenBank/DDBJ databases">
        <title>A genome reference for cultivated species of the human gut microbiota.</title>
        <authorList>
            <person name="Zou Y."/>
            <person name="Xue W."/>
            <person name="Luo G."/>
        </authorList>
    </citation>
    <scope>NUCLEOTIDE SEQUENCE [LARGE SCALE GENOMIC DNA]</scope>
    <source>
        <strain evidence="13 14">AF36-12AT</strain>
    </source>
</reference>
<evidence type="ECO:0000256" key="2">
    <source>
        <dbReference type="ARBA" id="ARBA00022448"/>
    </source>
</evidence>
<evidence type="ECO:0000256" key="4">
    <source>
        <dbReference type="ARBA" id="ARBA00022692"/>
    </source>
</evidence>
<dbReference type="GO" id="GO:0034040">
    <property type="term" value="F:ATPase-coupled lipid transmembrane transporter activity"/>
    <property type="evidence" value="ECO:0007669"/>
    <property type="project" value="TreeGrafter"/>
</dbReference>
<feature type="domain" description="ABC transporter" evidence="11">
    <location>
        <begin position="1167"/>
        <end position="1417"/>
    </location>
</feature>
<dbReference type="PANTHER" id="PTHR24221:SF654">
    <property type="entry name" value="ATP-BINDING CASSETTE SUB-FAMILY B MEMBER 6"/>
    <property type="match status" value="1"/>
</dbReference>